<feature type="compositionally biased region" description="Polar residues" evidence="1">
    <location>
        <begin position="54"/>
        <end position="68"/>
    </location>
</feature>
<keyword evidence="2" id="KW-0472">Membrane</keyword>
<organism evidence="3 4">
    <name type="scientific">Mycolicibacterium thermoresistibile (strain ATCC 19527 / DSM 44167 / CIP 105390 / JCM 6362 / NCTC 10409 / 316)</name>
    <name type="common">Mycobacterium thermoresistibile</name>
    <dbReference type="NCBI Taxonomy" id="1078020"/>
    <lineage>
        <taxon>Bacteria</taxon>
        <taxon>Bacillati</taxon>
        <taxon>Actinomycetota</taxon>
        <taxon>Actinomycetes</taxon>
        <taxon>Mycobacteriales</taxon>
        <taxon>Mycobacteriaceae</taxon>
        <taxon>Mycolicibacterium</taxon>
    </lineage>
</organism>
<feature type="region of interest" description="Disordered" evidence="1">
    <location>
        <begin position="54"/>
        <end position="78"/>
    </location>
</feature>
<proteinExistence type="predicted"/>
<dbReference type="AlphaFoldDB" id="G7CLN0"/>
<name>G7CLN0_MYCT3</name>
<keyword evidence="2" id="KW-0812">Transmembrane</keyword>
<keyword evidence="4" id="KW-1185">Reference proteome</keyword>
<reference evidence="3 4" key="1">
    <citation type="submission" date="2011-11" db="EMBL/GenBank/DDBJ databases">
        <authorList>
            <consortium name="Tuberculosis Structural Genomics Consortium"/>
            <person name="Ioerger T.R."/>
        </authorList>
    </citation>
    <scope>NUCLEOTIDE SEQUENCE [LARGE SCALE GENOMIC DNA]</scope>
    <source>
        <strain evidence="4">ATCC 19527 / DSM 44167 / CIP 105390 / JCM 6362 / NCTC 10409 / 316</strain>
    </source>
</reference>
<evidence type="ECO:0000256" key="2">
    <source>
        <dbReference type="SAM" id="Phobius"/>
    </source>
</evidence>
<protein>
    <submittedName>
        <fullName evidence="3">Uncharacterized protein</fullName>
    </submittedName>
</protein>
<dbReference type="Proteomes" id="UP000004915">
    <property type="component" value="Unassembled WGS sequence"/>
</dbReference>
<sequence length="78" mass="8118">MSVQRRAARPVTGLVSVAVVIGVILLAAQLIRDGFARTAPVTVLSPRAGLVTTPTPRCSSTECRSARSSPVGIAHHET</sequence>
<accession>G7CLN0</accession>
<evidence type="ECO:0000256" key="1">
    <source>
        <dbReference type="SAM" id="MobiDB-lite"/>
    </source>
</evidence>
<gene>
    <name evidence="3" type="ORF">KEK_19611</name>
</gene>
<comment type="caution">
    <text evidence="3">The sequence shown here is derived from an EMBL/GenBank/DDBJ whole genome shotgun (WGS) entry which is preliminary data.</text>
</comment>
<feature type="transmembrane region" description="Helical" evidence="2">
    <location>
        <begin position="12"/>
        <end position="31"/>
    </location>
</feature>
<evidence type="ECO:0000313" key="4">
    <source>
        <dbReference type="Proteomes" id="UP000004915"/>
    </source>
</evidence>
<dbReference type="EMBL" id="AGVE01000049">
    <property type="protein sequence ID" value="EHI11114.1"/>
    <property type="molecule type" value="Genomic_DNA"/>
</dbReference>
<evidence type="ECO:0000313" key="3">
    <source>
        <dbReference type="EMBL" id="EHI11114.1"/>
    </source>
</evidence>
<keyword evidence="2" id="KW-1133">Transmembrane helix</keyword>